<name>A0A6H5H209_9HEMI</name>
<dbReference type="AlphaFoldDB" id="A0A6H5H209"/>
<gene>
    <name evidence="1" type="ORF">NTEN_LOCUS15209</name>
</gene>
<sequence>MTAECPDVSFMAGSGGLQDRTWRALRQDLEGIKTIRGLLQGRTWRTSRQDEEAFKSGRGLHDRTWRASRQDLEGFKSERELHDRTWRASRQNVEGFKTGRGKHQDNTWRVSRSDGESFKTQLTQTSARELVPYKMFHPPFKMSFLVGFLKSMHGPCNSHVVTLTFETSISTNESIVCTIYSVFRVNDSVIGANDSNAKEARIEDSNVFRWSWLEIGGTFDRCVVVLCIV</sequence>
<organism evidence="1 2">
    <name type="scientific">Nesidiocoris tenuis</name>
    <dbReference type="NCBI Taxonomy" id="355587"/>
    <lineage>
        <taxon>Eukaryota</taxon>
        <taxon>Metazoa</taxon>
        <taxon>Ecdysozoa</taxon>
        <taxon>Arthropoda</taxon>
        <taxon>Hexapoda</taxon>
        <taxon>Insecta</taxon>
        <taxon>Pterygota</taxon>
        <taxon>Neoptera</taxon>
        <taxon>Paraneoptera</taxon>
        <taxon>Hemiptera</taxon>
        <taxon>Heteroptera</taxon>
        <taxon>Panheteroptera</taxon>
        <taxon>Cimicomorpha</taxon>
        <taxon>Miridae</taxon>
        <taxon>Dicyphina</taxon>
        <taxon>Nesidiocoris</taxon>
    </lineage>
</organism>
<dbReference type="Proteomes" id="UP000479000">
    <property type="component" value="Unassembled WGS sequence"/>
</dbReference>
<accession>A0A6H5H209</accession>
<protein>
    <submittedName>
        <fullName evidence="1">Uncharacterized protein</fullName>
    </submittedName>
</protein>
<proteinExistence type="predicted"/>
<keyword evidence="2" id="KW-1185">Reference proteome</keyword>
<evidence type="ECO:0000313" key="1">
    <source>
        <dbReference type="EMBL" id="CAB0010154.1"/>
    </source>
</evidence>
<dbReference type="EMBL" id="CADCXU010022822">
    <property type="protein sequence ID" value="CAB0010154.1"/>
    <property type="molecule type" value="Genomic_DNA"/>
</dbReference>
<evidence type="ECO:0000313" key="2">
    <source>
        <dbReference type="Proteomes" id="UP000479000"/>
    </source>
</evidence>
<reference evidence="1 2" key="1">
    <citation type="submission" date="2020-02" db="EMBL/GenBank/DDBJ databases">
        <authorList>
            <person name="Ferguson B K."/>
        </authorList>
    </citation>
    <scope>NUCLEOTIDE SEQUENCE [LARGE SCALE GENOMIC DNA]</scope>
</reference>